<sequence length="239" mass="25271">MSTAETLLSLQQVCRTYGSPPTVALDGVSFDVHPGERVAIIGPSGSGKTTLLNLIGTLDRATSGEVILAGHRASAASDAELSALRATLIGFVFQQYHLDESQTAVDNVATGLLYRGLPLDERRERAHHALARVGLTDRAAHTPKQLSGGQRQRVAIARAVVGNPPLLLADEPTGALDSRSGAQVMDILEQLNESGTTVLVITHDRDVAARFPRQIAIRDGAVESDTGTHAPITAESEMT</sequence>
<dbReference type="AlphaFoldDB" id="A0AAJ6AM96"/>
<dbReference type="GO" id="GO:0022857">
    <property type="term" value="F:transmembrane transporter activity"/>
    <property type="evidence" value="ECO:0007669"/>
    <property type="project" value="TreeGrafter"/>
</dbReference>
<dbReference type="InterPro" id="IPR003593">
    <property type="entry name" value="AAA+_ATPase"/>
</dbReference>
<keyword evidence="6" id="KW-1185">Reference proteome</keyword>
<dbReference type="GO" id="GO:0005886">
    <property type="term" value="C:plasma membrane"/>
    <property type="evidence" value="ECO:0007669"/>
    <property type="project" value="TreeGrafter"/>
</dbReference>
<dbReference type="PANTHER" id="PTHR24220:SF86">
    <property type="entry name" value="ABC TRANSPORTER ABCH.1"/>
    <property type="match status" value="1"/>
</dbReference>
<dbReference type="SUPFAM" id="SSF52540">
    <property type="entry name" value="P-loop containing nucleoside triphosphate hydrolases"/>
    <property type="match status" value="1"/>
</dbReference>
<evidence type="ECO:0000256" key="2">
    <source>
        <dbReference type="ARBA" id="ARBA00022741"/>
    </source>
</evidence>
<keyword evidence="2" id="KW-0547">Nucleotide-binding</keyword>
<keyword evidence="1" id="KW-0813">Transport</keyword>
<dbReference type="GO" id="GO:0005524">
    <property type="term" value="F:ATP binding"/>
    <property type="evidence" value="ECO:0007669"/>
    <property type="project" value="UniProtKB-KW"/>
</dbReference>
<dbReference type="RefSeq" id="WP_110099017.1">
    <property type="nucleotide sequence ID" value="NZ_CP122562.1"/>
</dbReference>
<evidence type="ECO:0000313" key="6">
    <source>
        <dbReference type="Proteomes" id="UP001224674"/>
    </source>
</evidence>
<gene>
    <name evidence="5" type="ORF">QDX21_10370</name>
</gene>
<organism evidence="5 6">
    <name type="scientific">Auritidibacter ignavus</name>
    <dbReference type="NCBI Taxonomy" id="678932"/>
    <lineage>
        <taxon>Bacteria</taxon>
        <taxon>Bacillati</taxon>
        <taxon>Actinomycetota</taxon>
        <taxon>Actinomycetes</taxon>
        <taxon>Micrococcales</taxon>
        <taxon>Micrococcaceae</taxon>
        <taxon>Auritidibacter</taxon>
    </lineage>
</organism>
<proteinExistence type="predicted"/>
<feature type="domain" description="ABC transporter" evidence="4">
    <location>
        <begin position="8"/>
        <end position="238"/>
    </location>
</feature>
<evidence type="ECO:0000313" key="5">
    <source>
        <dbReference type="EMBL" id="WGH92695.1"/>
    </source>
</evidence>
<dbReference type="GO" id="GO:0016887">
    <property type="term" value="F:ATP hydrolysis activity"/>
    <property type="evidence" value="ECO:0007669"/>
    <property type="project" value="InterPro"/>
</dbReference>
<protein>
    <submittedName>
        <fullName evidence="5">ABC transporter ATP-binding protein</fullName>
    </submittedName>
</protein>
<dbReference type="Gene3D" id="3.40.50.300">
    <property type="entry name" value="P-loop containing nucleotide triphosphate hydrolases"/>
    <property type="match status" value="1"/>
</dbReference>
<accession>A0AAJ6AM96</accession>
<dbReference type="GO" id="GO:0098796">
    <property type="term" value="C:membrane protein complex"/>
    <property type="evidence" value="ECO:0007669"/>
    <property type="project" value="UniProtKB-ARBA"/>
</dbReference>
<evidence type="ECO:0000256" key="1">
    <source>
        <dbReference type="ARBA" id="ARBA00022448"/>
    </source>
</evidence>
<dbReference type="Proteomes" id="UP001224674">
    <property type="component" value="Chromosome"/>
</dbReference>
<dbReference type="FunFam" id="3.40.50.300:FF:000032">
    <property type="entry name" value="Export ABC transporter ATP-binding protein"/>
    <property type="match status" value="1"/>
</dbReference>
<dbReference type="CDD" id="cd03255">
    <property type="entry name" value="ABC_MJ0796_LolCDE_FtsE"/>
    <property type="match status" value="1"/>
</dbReference>
<dbReference type="InterPro" id="IPR017871">
    <property type="entry name" value="ABC_transporter-like_CS"/>
</dbReference>
<dbReference type="InterPro" id="IPR017911">
    <property type="entry name" value="MacB-like_ATP-bd"/>
</dbReference>
<dbReference type="InterPro" id="IPR027417">
    <property type="entry name" value="P-loop_NTPase"/>
</dbReference>
<dbReference type="PROSITE" id="PS50893">
    <property type="entry name" value="ABC_TRANSPORTER_2"/>
    <property type="match status" value="1"/>
</dbReference>
<dbReference type="Pfam" id="PF00005">
    <property type="entry name" value="ABC_tran"/>
    <property type="match status" value="1"/>
</dbReference>
<dbReference type="SMART" id="SM00382">
    <property type="entry name" value="AAA"/>
    <property type="match status" value="1"/>
</dbReference>
<evidence type="ECO:0000256" key="3">
    <source>
        <dbReference type="ARBA" id="ARBA00022840"/>
    </source>
</evidence>
<keyword evidence="3 5" id="KW-0067">ATP-binding</keyword>
<name>A0AAJ6AM96_9MICC</name>
<reference evidence="5 6" key="1">
    <citation type="submission" date="2023-03" db="EMBL/GenBank/DDBJ databases">
        <title>Complete genome sequences of several Auritidibacter ignavus strains isolated from ear infections.</title>
        <authorList>
            <person name="Baehr T."/>
            <person name="Baumhoegger A.M."/>
        </authorList>
    </citation>
    <scope>NUCLEOTIDE SEQUENCE [LARGE SCALE GENOMIC DNA]</scope>
    <source>
        <strain evidence="5 6">BABAE-6</strain>
    </source>
</reference>
<dbReference type="PROSITE" id="PS00211">
    <property type="entry name" value="ABC_TRANSPORTER_1"/>
    <property type="match status" value="1"/>
</dbReference>
<dbReference type="EMBL" id="CP122566">
    <property type="protein sequence ID" value="WGH92695.1"/>
    <property type="molecule type" value="Genomic_DNA"/>
</dbReference>
<dbReference type="InterPro" id="IPR003439">
    <property type="entry name" value="ABC_transporter-like_ATP-bd"/>
</dbReference>
<dbReference type="InterPro" id="IPR015854">
    <property type="entry name" value="ABC_transpr_LolD-like"/>
</dbReference>
<dbReference type="PANTHER" id="PTHR24220">
    <property type="entry name" value="IMPORT ATP-BINDING PROTEIN"/>
    <property type="match status" value="1"/>
</dbReference>
<evidence type="ECO:0000259" key="4">
    <source>
        <dbReference type="PROSITE" id="PS50893"/>
    </source>
</evidence>